<evidence type="ECO:0000313" key="1">
    <source>
        <dbReference type="EMBL" id="OBV11071.1"/>
    </source>
</evidence>
<gene>
    <name evidence="1" type="ORF">I603_1479</name>
</gene>
<evidence type="ECO:0000313" key="2">
    <source>
        <dbReference type="Proteomes" id="UP000092484"/>
    </source>
</evidence>
<dbReference type="STRING" id="1300349.I603_1479"/>
<name>A0A1A7BH74_9SPHN</name>
<comment type="caution">
    <text evidence="1">The sequence shown here is derived from an EMBL/GenBank/DDBJ whole genome shotgun (WGS) entry which is preliminary data.</text>
</comment>
<protein>
    <submittedName>
        <fullName evidence="1">Uncharacterized protein</fullName>
    </submittedName>
</protein>
<sequence length="59" mass="6578">MVKHSRAPVRRTSMAPLSRAPGEHKWAFALPCAMHNVATVNPRSTILLLFAREIRGLRG</sequence>
<accession>A0A1A7BH74</accession>
<dbReference type="AlphaFoldDB" id="A0A1A7BH74"/>
<reference evidence="1 2" key="1">
    <citation type="submission" date="2016-06" db="EMBL/GenBank/DDBJ databases">
        <title>Genome sequence of Porphyrobacter dokdonensis DSW-74.</title>
        <authorList>
            <person name="Kim J.F."/>
            <person name="Song J.Y."/>
        </authorList>
    </citation>
    <scope>NUCLEOTIDE SEQUENCE [LARGE SCALE GENOMIC DNA]</scope>
    <source>
        <strain evidence="1 2">DSW-74</strain>
    </source>
</reference>
<organism evidence="1 2">
    <name type="scientific">Erythrobacter dokdonensis DSW-74</name>
    <dbReference type="NCBI Taxonomy" id="1300349"/>
    <lineage>
        <taxon>Bacteria</taxon>
        <taxon>Pseudomonadati</taxon>
        <taxon>Pseudomonadota</taxon>
        <taxon>Alphaproteobacteria</taxon>
        <taxon>Sphingomonadales</taxon>
        <taxon>Erythrobacteraceae</taxon>
        <taxon>Erythrobacter/Porphyrobacter group</taxon>
        <taxon>Erythrobacter</taxon>
    </lineage>
</organism>
<dbReference type="Proteomes" id="UP000092484">
    <property type="component" value="Unassembled WGS sequence"/>
</dbReference>
<proteinExistence type="predicted"/>
<keyword evidence="2" id="KW-1185">Reference proteome</keyword>
<dbReference type="EMBL" id="LZYB01000003">
    <property type="protein sequence ID" value="OBV11071.1"/>
    <property type="molecule type" value="Genomic_DNA"/>
</dbReference>